<proteinExistence type="evidence at transcript level"/>
<evidence type="ECO:0000313" key="1">
    <source>
        <dbReference type="EMBL" id="ACR34597.1"/>
    </source>
</evidence>
<sequence>MKQGRPSALGDHLVGLVTREHSQSDFLRTPKLGLEDHLVGLVTIPKGEPSAKIGLQLWDSLNSLDQSSIHGLLVILFEIRQRLGRLLLCLKKLTLRLLHLLLFLPGKVLVIKLRDINTRDVNLG</sequence>
<dbReference type="EMBL" id="BT084244">
    <property type="protein sequence ID" value="ACR34597.1"/>
    <property type="molecule type" value="mRNA"/>
</dbReference>
<dbReference type="AlphaFoldDB" id="C4J097"/>
<name>C4J097_MAIZE</name>
<accession>C4J097</accession>
<reference evidence="1" key="2">
    <citation type="submission" date="2012-06" db="EMBL/GenBank/DDBJ databases">
        <authorList>
            <person name="Yu Y."/>
            <person name="Currie J."/>
            <person name="Lomeli R."/>
            <person name="Angelova A."/>
            <person name="Collura K."/>
            <person name="Wissotski M."/>
            <person name="Campos D."/>
            <person name="Kudrna D."/>
            <person name="Golser W."/>
            <person name="Ashely E."/>
            <person name="Descour A."/>
            <person name="Fernandes J."/>
            <person name="Soderlund C."/>
            <person name="Walbot V."/>
        </authorList>
    </citation>
    <scope>NUCLEOTIDE SEQUENCE</scope>
    <source>
        <strain evidence="1">B73</strain>
    </source>
</reference>
<reference evidence="1" key="1">
    <citation type="journal article" date="2009" name="PLoS Genet.">
        <title>Sequencing, mapping, and analysis of 27,455 maize full-length cDNAs.</title>
        <authorList>
            <person name="Soderlund C."/>
            <person name="Descour A."/>
            <person name="Kudrna D."/>
            <person name="Bomhoff M."/>
            <person name="Boyd L."/>
            <person name="Currie J."/>
            <person name="Angelova A."/>
            <person name="Collura K."/>
            <person name="Wissotski M."/>
            <person name="Ashley E."/>
            <person name="Morrow D."/>
            <person name="Fernandes J."/>
            <person name="Walbot V."/>
            <person name="Yu Y."/>
        </authorList>
    </citation>
    <scope>NUCLEOTIDE SEQUENCE</scope>
    <source>
        <strain evidence="1">B73</strain>
    </source>
</reference>
<protein>
    <submittedName>
        <fullName evidence="1">Uncharacterized protein</fullName>
    </submittedName>
</protein>
<organism evidence="1">
    <name type="scientific">Zea mays</name>
    <name type="common">Maize</name>
    <dbReference type="NCBI Taxonomy" id="4577"/>
    <lineage>
        <taxon>Eukaryota</taxon>
        <taxon>Viridiplantae</taxon>
        <taxon>Streptophyta</taxon>
        <taxon>Embryophyta</taxon>
        <taxon>Tracheophyta</taxon>
        <taxon>Spermatophyta</taxon>
        <taxon>Magnoliopsida</taxon>
        <taxon>Liliopsida</taxon>
        <taxon>Poales</taxon>
        <taxon>Poaceae</taxon>
        <taxon>PACMAD clade</taxon>
        <taxon>Panicoideae</taxon>
        <taxon>Andropogonodae</taxon>
        <taxon>Andropogoneae</taxon>
        <taxon>Tripsacinae</taxon>
        <taxon>Zea</taxon>
    </lineage>
</organism>